<gene>
    <name evidence="7" type="ORF">BDP27DRAFT_1309456</name>
</gene>
<organism evidence="7 8">
    <name type="scientific">Rhodocollybia butyracea</name>
    <dbReference type="NCBI Taxonomy" id="206335"/>
    <lineage>
        <taxon>Eukaryota</taxon>
        <taxon>Fungi</taxon>
        <taxon>Dikarya</taxon>
        <taxon>Basidiomycota</taxon>
        <taxon>Agaricomycotina</taxon>
        <taxon>Agaricomycetes</taxon>
        <taxon>Agaricomycetidae</taxon>
        <taxon>Agaricales</taxon>
        <taxon>Marasmiineae</taxon>
        <taxon>Omphalotaceae</taxon>
        <taxon>Rhodocollybia</taxon>
    </lineage>
</organism>
<protein>
    <submittedName>
        <fullName evidence="7">Nitroreductase</fullName>
    </submittedName>
</protein>
<comment type="cofactor">
    <cofactor evidence="1">
        <name>FMN</name>
        <dbReference type="ChEBI" id="CHEBI:58210"/>
    </cofactor>
</comment>
<evidence type="ECO:0000256" key="3">
    <source>
        <dbReference type="ARBA" id="ARBA00022630"/>
    </source>
</evidence>
<feature type="domain" description="Nitroreductase" evidence="6">
    <location>
        <begin position="23"/>
        <end position="207"/>
    </location>
</feature>
<keyword evidence="8" id="KW-1185">Reference proteome</keyword>
<keyword evidence="4" id="KW-0288">FMN</keyword>
<evidence type="ECO:0000256" key="4">
    <source>
        <dbReference type="ARBA" id="ARBA00022643"/>
    </source>
</evidence>
<reference evidence="7" key="1">
    <citation type="submission" date="2020-11" db="EMBL/GenBank/DDBJ databases">
        <authorList>
            <consortium name="DOE Joint Genome Institute"/>
            <person name="Ahrendt S."/>
            <person name="Riley R."/>
            <person name="Andreopoulos W."/>
            <person name="Labutti K."/>
            <person name="Pangilinan J."/>
            <person name="Ruiz-Duenas F.J."/>
            <person name="Barrasa J.M."/>
            <person name="Sanchez-Garcia M."/>
            <person name="Camarero S."/>
            <person name="Miyauchi S."/>
            <person name="Serrano A."/>
            <person name="Linde D."/>
            <person name="Babiker R."/>
            <person name="Drula E."/>
            <person name="Ayuso-Fernandez I."/>
            <person name="Pacheco R."/>
            <person name="Padilla G."/>
            <person name="Ferreira P."/>
            <person name="Barriuso J."/>
            <person name="Kellner H."/>
            <person name="Castanera R."/>
            <person name="Alfaro M."/>
            <person name="Ramirez L."/>
            <person name="Pisabarro A.G."/>
            <person name="Kuo A."/>
            <person name="Tritt A."/>
            <person name="Lipzen A."/>
            <person name="He G."/>
            <person name="Yan M."/>
            <person name="Ng V."/>
            <person name="Cullen D."/>
            <person name="Martin F."/>
            <person name="Rosso M.-N."/>
            <person name="Henrissat B."/>
            <person name="Hibbett D."/>
            <person name="Martinez A.T."/>
            <person name="Grigoriev I.V."/>
        </authorList>
    </citation>
    <scope>NUCLEOTIDE SEQUENCE</scope>
    <source>
        <strain evidence="7">AH 40177</strain>
    </source>
</reference>
<accession>A0A9P5QBJ5</accession>
<dbReference type="PANTHER" id="PTHR43673">
    <property type="entry name" value="NAD(P)H NITROREDUCTASE YDGI-RELATED"/>
    <property type="match status" value="1"/>
</dbReference>
<dbReference type="Gene3D" id="3.40.109.10">
    <property type="entry name" value="NADH Oxidase"/>
    <property type="match status" value="1"/>
</dbReference>
<evidence type="ECO:0000259" key="6">
    <source>
        <dbReference type="Pfam" id="PF00881"/>
    </source>
</evidence>
<keyword evidence="3" id="KW-0285">Flavoprotein</keyword>
<proteinExistence type="inferred from homology"/>
<keyword evidence="5" id="KW-0560">Oxidoreductase</keyword>
<dbReference type="Proteomes" id="UP000772434">
    <property type="component" value="Unassembled WGS sequence"/>
</dbReference>
<evidence type="ECO:0000313" key="8">
    <source>
        <dbReference type="Proteomes" id="UP000772434"/>
    </source>
</evidence>
<sequence>MHSTMSTSPTSLLHRTMTCDETIVTRHSTRQFLDKPVPKDILQRALNLAAHAPSNSNIQPWRLYILSGPTADRLKKALVAEASAGAVPRIPPLPDAFKHFRSELGKKIYGEGLGIPRDDFESRRAAVLRNFDFFGAPMAVIVCMDNTLSQADAMSVGMYLQTFLLALTANRVGSCVEVSVAGYPEIIRQTVGIPVDMDIICGVAIGYEDESMKVNQLRTKRISVEETAIIIES</sequence>
<dbReference type="CDD" id="cd02136">
    <property type="entry name" value="PnbA_NfnB-like"/>
    <property type="match status" value="1"/>
</dbReference>
<dbReference type="Pfam" id="PF00881">
    <property type="entry name" value="Nitroreductase"/>
    <property type="match status" value="1"/>
</dbReference>
<dbReference type="PANTHER" id="PTHR43673:SF2">
    <property type="entry name" value="NITROREDUCTASE"/>
    <property type="match status" value="1"/>
</dbReference>
<dbReference type="InterPro" id="IPR000415">
    <property type="entry name" value="Nitroreductase-like"/>
</dbReference>
<dbReference type="InterPro" id="IPR029479">
    <property type="entry name" value="Nitroreductase"/>
</dbReference>
<dbReference type="GO" id="GO:0016491">
    <property type="term" value="F:oxidoreductase activity"/>
    <property type="evidence" value="ECO:0007669"/>
    <property type="project" value="UniProtKB-KW"/>
</dbReference>
<evidence type="ECO:0000313" key="7">
    <source>
        <dbReference type="EMBL" id="KAF9078352.1"/>
    </source>
</evidence>
<dbReference type="SUPFAM" id="SSF55469">
    <property type="entry name" value="FMN-dependent nitroreductase-like"/>
    <property type="match status" value="1"/>
</dbReference>
<name>A0A9P5QBJ5_9AGAR</name>
<evidence type="ECO:0000256" key="2">
    <source>
        <dbReference type="ARBA" id="ARBA00007118"/>
    </source>
</evidence>
<comment type="similarity">
    <text evidence="2">Belongs to the nitroreductase family.</text>
</comment>
<dbReference type="OrthoDB" id="41362at2759"/>
<evidence type="ECO:0000256" key="1">
    <source>
        <dbReference type="ARBA" id="ARBA00001917"/>
    </source>
</evidence>
<dbReference type="AlphaFoldDB" id="A0A9P5QBJ5"/>
<comment type="caution">
    <text evidence="7">The sequence shown here is derived from an EMBL/GenBank/DDBJ whole genome shotgun (WGS) entry which is preliminary data.</text>
</comment>
<dbReference type="EMBL" id="JADNRY010000001">
    <property type="protein sequence ID" value="KAF9078352.1"/>
    <property type="molecule type" value="Genomic_DNA"/>
</dbReference>
<evidence type="ECO:0000256" key="5">
    <source>
        <dbReference type="ARBA" id="ARBA00023002"/>
    </source>
</evidence>